<keyword evidence="4" id="KW-1185">Reference proteome</keyword>
<dbReference type="Gramene" id="CMN058CT">
    <property type="protein sequence ID" value="CMN058CT"/>
    <property type="gene ID" value="CMN058C"/>
</dbReference>
<dbReference type="GO" id="GO:0001401">
    <property type="term" value="C:SAM complex"/>
    <property type="evidence" value="ECO:0007669"/>
    <property type="project" value="TreeGrafter"/>
</dbReference>
<gene>
    <name evidence="3" type="ORF">CYME_CMN058C</name>
</gene>
<evidence type="ECO:0000256" key="2">
    <source>
        <dbReference type="SAM" id="Phobius"/>
    </source>
</evidence>
<sequence>MQMTSSETPLYPFSFTIYQGCVETWSEWAREPDVVALETLLRVCGVPDSAVQTLSSGTPYMTDRLVFPVLHIRRNAEQCGEAPLQDFVVSGWYACRGLLLDLGVLSPGQCTPVAESLVSLVRDRLDLGRLYEWWHIDANYSSFTKRYWSTLYQLPWMARWTMPRQERDAVRTRLLMQSAAYRQVLRRTRPTSSSGGATFRSPFPPERRQQQGQERDLHSASWSDASAAPAATAGEAGAAALEAAADAEFWSLEIEPVLDALAAMLGEHRYFQCSKTLAPTTTAMESQNGPTTAPGYVDAVVYGHLLVYLQMELPVASRLRALVAQRPTLQRYVARMRDTHLHSCAEEQSGAAEGVPPRVASAGDLPRPHPSHASWQATGSARSSNRSKMSSTPEEDAAQERQLANRTFVWLAVGSFIFYALFGTALDVRIGDSSYDAT</sequence>
<dbReference type="OrthoDB" id="9794at2759"/>
<evidence type="ECO:0000313" key="3">
    <source>
        <dbReference type="EMBL" id="BAM81190.1"/>
    </source>
</evidence>
<dbReference type="PANTHER" id="PTHR12289">
    <property type="entry name" value="METAXIN RELATED"/>
    <property type="match status" value="1"/>
</dbReference>
<dbReference type="AlphaFoldDB" id="M1V5S7"/>
<evidence type="ECO:0000256" key="1">
    <source>
        <dbReference type="SAM" id="MobiDB-lite"/>
    </source>
</evidence>
<evidence type="ECO:0000313" key="4">
    <source>
        <dbReference type="Proteomes" id="UP000007014"/>
    </source>
</evidence>
<reference evidence="3 4" key="2">
    <citation type="journal article" date="2007" name="BMC Biol.">
        <title>A 100%-complete sequence reveals unusually simple genomic features in the hot-spring red alga Cyanidioschyzon merolae.</title>
        <authorList>
            <person name="Nozaki H."/>
            <person name="Takano H."/>
            <person name="Misumi O."/>
            <person name="Terasawa K."/>
            <person name="Matsuzaki M."/>
            <person name="Maruyama S."/>
            <person name="Nishida K."/>
            <person name="Yagisawa F."/>
            <person name="Yoshida Y."/>
            <person name="Fujiwara T."/>
            <person name="Takio S."/>
            <person name="Tamura K."/>
            <person name="Chung S.J."/>
            <person name="Nakamura S."/>
            <person name="Kuroiwa H."/>
            <person name="Tanaka K."/>
            <person name="Sato N."/>
            <person name="Kuroiwa T."/>
        </authorList>
    </citation>
    <scope>NUCLEOTIDE SEQUENCE [LARGE SCALE GENOMIC DNA]</scope>
    <source>
        <strain evidence="3 4">10D</strain>
    </source>
</reference>
<organism evidence="3 4">
    <name type="scientific">Cyanidioschyzon merolae (strain NIES-3377 / 10D)</name>
    <name type="common">Unicellular red alga</name>
    <dbReference type="NCBI Taxonomy" id="280699"/>
    <lineage>
        <taxon>Eukaryota</taxon>
        <taxon>Rhodophyta</taxon>
        <taxon>Bangiophyceae</taxon>
        <taxon>Cyanidiales</taxon>
        <taxon>Cyanidiaceae</taxon>
        <taxon>Cyanidioschyzon</taxon>
    </lineage>
</organism>
<dbReference type="HOGENOM" id="CLU_626079_0_0_1"/>
<keyword evidence="2" id="KW-0812">Transmembrane</keyword>
<dbReference type="EMBL" id="AP006496">
    <property type="protein sequence ID" value="BAM81190.1"/>
    <property type="molecule type" value="Genomic_DNA"/>
</dbReference>
<dbReference type="Proteomes" id="UP000007014">
    <property type="component" value="Chromosome 14"/>
</dbReference>
<feature type="compositionally biased region" description="Low complexity" evidence="1">
    <location>
        <begin position="380"/>
        <end position="391"/>
    </location>
</feature>
<feature type="transmembrane region" description="Helical" evidence="2">
    <location>
        <begin position="408"/>
        <end position="426"/>
    </location>
</feature>
<protein>
    <submittedName>
        <fullName evidence="3">Uncharacterized protein</fullName>
    </submittedName>
</protein>
<keyword evidence="2" id="KW-1133">Transmembrane helix</keyword>
<dbReference type="RefSeq" id="XP_005537226.1">
    <property type="nucleotide sequence ID" value="XM_005537169.1"/>
</dbReference>
<dbReference type="KEGG" id="cme:CYME_CMN058C"/>
<feature type="compositionally biased region" description="Basic and acidic residues" evidence="1">
    <location>
        <begin position="205"/>
        <end position="218"/>
    </location>
</feature>
<dbReference type="InterPro" id="IPR050931">
    <property type="entry name" value="Mito_Protein_Transport_Metaxin"/>
</dbReference>
<dbReference type="OMA" id="MSAQIIL"/>
<dbReference type="GO" id="GO:0007005">
    <property type="term" value="P:mitochondrion organization"/>
    <property type="evidence" value="ECO:0007669"/>
    <property type="project" value="TreeGrafter"/>
</dbReference>
<keyword evidence="2" id="KW-0472">Membrane</keyword>
<feature type="region of interest" description="Disordered" evidence="1">
    <location>
        <begin position="187"/>
        <end position="224"/>
    </location>
</feature>
<dbReference type="PANTHER" id="PTHR12289:SF41">
    <property type="entry name" value="FAILED AXON CONNECTIONS-RELATED"/>
    <property type="match status" value="1"/>
</dbReference>
<accession>M1V5S7</accession>
<name>M1V5S7_CYAM1</name>
<reference evidence="3 4" key="1">
    <citation type="journal article" date="2004" name="Nature">
        <title>Genome sequence of the ultrasmall unicellular red alga Cyanidioschyzon merolae 10D.</title>
        <authorList>
            <person name="Matsuzaki M."/>
            <person name="Misumi O."/>
            <person name="Shin-i T."/>
            <person name="Maruyama S."/>
            <person name="Takahara M."/>
            <person name="Miyagishima S."/>
            <person name="Mori T."/>
            <person name="Nishida K."/>
            <person name="Yagisawa F."/>
            <person name="Nishida K."/>
            <person name="Yoshida Y."/>
            <person name="Nishimura Y."/>
            <person name="Nakao S."/>
            <person name="Kobayashi T."/>
            <person name="Momoyama Y."/>
            <person name="Higashiyama T."/>
            <person name="Minoda A."/>
            <person name="Sano M."/>
            <person name="Nomoto H."/>
            <person name="Oishi K."/>
            <person name="Hayashi H."/>
            <person name="Ohta F."/>
            <person name="Nishizaka S."/>
            <person name="Haga S."/>
            <person name="Miura S."/>
            <person name="Morishita T."/>
            <person name="Kabeya Y."/>
            <person name="Terasawa K."/>
            <person name="Suzuki Y."/>
            <person name="Ishii Y."/>
            <person name="Asakawa S."/>
            <person name="Takano H."/>
            <person name="Ohta N."/>
            <person name="Kuroiwa H."/>
            <person name="Tanaka K."/>
            <person name="Shimizu N."/>
            <person name="Sugano S."/>
            <person name="Sato N."/>
            <person name="Nozaki H."/>
            <person name="Ogasawara N."/>
            <person name="Kohara Y."/>
            <person name="Kuroiwa T."/>
        </authorList>
    </citation>
    <scope>NUCLEOTIDE SEQUENCE [LARGE SCALE GENOMIC DNA]</scope>
    <source>
        <strain evidence="3 4">10D</strain>
    </source>
</reference>
<proteinExistence type="predicted"/>
<dbReference type="GeneID" id="16995267"/>
<feature type="region of interest" description="Disordered" evidence="1">
    <location>
        <begin position="346"/>
        <end position="398"/>
    </location>
</feature>